<organism evidence="2 3">
    <name type="scientific">Alternaria alternata</name>
    <name type="common">Alternaria rot fungus</name>
    <name type="synonym">Torula alternata</name>
    <dbReference type="NCBI Taxonomy" id="5599"/>
    <lineage>
        <taxon>Eukaryota</taxon>
        <taxon>Fungi</taxon>
        <taxon>Dikarya</taxon>
        <taxon>Ascomycota</taxon>
        <taxon>Pezizomycotina</taxon>
        <taxon>Dothideomycetes</taxon>
        <taxon>Pleosporomycetidae</taxon>
        <taxon>Pleosporales</taxon>
        <taxon>Pleosporineae</taxon>
        <taxon>Pleosporaceae</taxon>
        <taxon>Alternaria</taxon>
        <taxon>Alternaria sect. Alternaria</taxon>
        <taxon>Alternaria alternata complex</taxon>
    </lineage>
</organism>
<dbReference type="PROSITE" id="PS00028">
    <property type="entry name" value="ZINC_FINGER_C2H2_1"/>
    <property type="match status" value="1"/>
</dbReference>
<feature type="domain" description="C2H2-type" evidence="1">
    <location>
        <begin position="60"/>
        <end position="81"/>
    </location>
</feature>
<accession>A0A177DIC2</accession>
<name>A0A177DIC2_ALTAL</name>
<dbReference type="InterPro" id="IPR013087">
    <property type="entry name" value="Znf_C2H2_type"/>
</dbReference>
<evidence type="ECO:0000313" key="2">
    <source>
        <dbReference type="EMBL" id="OAG18792.1"/>
    </source>
</evidence>
<keyword evidence="3" id="KW-1185">Reference proteome</keyword>
<dbReference type="RefSeq" id="XP_018384213.1">
    <property type="nucleotide sequence ID" value="XM_018530446.1"/>
</dbReference>
<evidence type="ECO:0000313" key="3">
    <source>
        <dbReference type="Proteomes" id="UP000077248"/>
    </source>
</evidence>
<evidence type="ECO:0000259" key="1">
    <source>
        <dbReference type="PROSITE" id="PS00028"/>
    </source>
</evidence>
<dbReference type="Proteomes" id="UP000077248">
    <property type="component" value="Unassembled WGS sequence"/>
</dbReference>
<dbReference type="EMBL" id="KV441482">
    <property type="protein sequence ID" value="OAG18792.1"/>
    <property type="molecule type" value="Genomic_DNA"/>
</dbReference>
<dbReference type="KEGG" id="aalt:CC77DRAFT_172186"/>
<reference evidence="2 3" key="1">
    <citation type="submission" date="2016-05" db="EMBL/GenBank/DDBJ databases">
        <title>Comparative analysis of secretome profiles of manganese(II)-oxidizing ascomycete fungi.</title>
        <authorList>
            <consortium name="DOE Joint Genome Institute"/>
            <person name="Zeiner C.A."/>
            <person name="Purvine S.O."/>
            <person name="Zink E.M."/>
            <person name="Wu S."/>
            <person name="Pasa-Tolic L."/>
            <person name="Chaput D.L."/>
            <person name="Haridas S."/>
            <person name="Grigoriev I.V."/>
            <person name="Santelli C.M."/>
            <person name="Hansel C.M."/>
        </authorList>
    </citation>
    <scope>NUCLEOTIDE SEQUENCE [LARGE SCALE GENOMIC DNA]</scope>
    <source>
        <strain evidence="2 3">SRC1lrK2f</strain>
    </source>
</reference>
<sequence>MSSRSNTRRRQTMTLLIVNCAFAEDCRCSKMGYVKRGFMENHLERDHPSALGLTVSAPYCPACDARFASKRLLIDHIMDTHVLARMLSFSTRATSAHVRSVAPSPARDAAIEQGGCAEIVNKQRITGDDMFAMNTSDFPTSPIPYLNVPTNFSYQQPADTTAYTHPTTQRFLPPTPMAIDLQANIQGNADQRHDSDQPGEPEHS</sequence>
<gene>
    <name evidence="2" type="ORF">CC77DRAFT_172186</name>
</gene>
<dbReference type="VEuPathDB" id="FungiDB:CC77DRAFT_172186"/>
<dbReference type="AlphaFoldDB" id="A0A177DIC2"/>
<dbReference type="GeneID" id="29116040"/>
<proteinExistence type="predicted"/>
<protein>
    <recommendedName>
        <fullName evidence="1">C2H2-type domain-containing protein</fullName>
    </recommendedName>
</protein>